<name>A0A1F5SI14_9BACT</name>
<gene>
    <name evidence="3" type="ORF">A2227_03570</name>
</gene>
<dbReference type="GO" id="GO:0003723">
    <property type="term" value="F:RNA binding"/>
    <property type="evidence" value="ECO:0007669"/>
    <property type="project" value="UniProtKB-KW"/>
</dbReference>
<dbReference type="InterPro" id="IPR029063">
    <property type="entry name" value="SAM-dependent_MTases_sf"/>
</dbReference>
<dbReference type="GO" id="GO:0008168">
    <property type="term" value="F:methyltransferase activity"/>
    <property type="evidence" value="ECO:0007669"/>
    <property type="project" value="InterPro"/>
</dbReference>
<dbReference type="PANTHER" id="PTHR32319">
    <property type="entry name" value="BACTERIAL HEMOLYSIN-LIKE PROTEIN"/>
    <property type="match status" value="1"/>
</dbReference>
<feature type="domain" description="Ribosomal RNA methyltransferase FtsJ" evidence="2">
    <location>
        <begin position="12"/>
        <end position="192"/>
    </location>
</feature>
<dbReference type="InterPro" id="IPR002877">
    <property type="entry name" value="RNA_MeTrfase_FtsJ_dom"/>
</dbReference>
<keyword evidence="1" id="KW-0694">RNA-binding</keyword>
<dbReference type="Proteomes" id="UP000178367">
    <property type="component" value="Unassembled WGS sequence"/>
</dbReference>
<sequence length="198" mass="22525">MERDSEKNDYQYVGRGALKLKHALEHFRVDVRDKTAADLGCSTGGFTEVLLEKGARKVYAVDTAYGQLDWKLRKDDRVAVMERTNALHAELEEKVDLVVIDAGWTAQKLIIPKAMELLKAQGDIISLVKPHYEAKRYGLVFKGKKLTAEESRRILESVLEDLEKAGFKINLYTTSPVTGEKGKNIEYLVWINKKEKKQ</sequence>
<comment type="caution">
    <text evidence="3">The sequence shown here is derived from an EMBL/GenBank/DDBJ whole genome shotgun (WGS) entry which is preliminary data.</text>
</comment>
<reference evidence="3 4" key="1">
    <citation type="journal article" date="2016" name="Nat. Commun.">
        <title>Thousands of microbial genomes shed light on interconnected biogeochemical processes in an aquifer system.</title>
        <authorList>
            <person name="Anantharaman K."/>
            <person name="Brown C.T."/>
            <person name="Hug L.A."/>
            <person name="Sharon I."/>
            <person name="Castelle C.J."/>
            <person name="Probst A.J."/>
            <person name="Thomas B.C."/>
            <person name="Singh A."/>
            <person name="Wilkins M.J."/>
            <person name="Karaoz U."/>
            <person name="Brodie E.L."/>
            <person name="Williams K.H."/>
            <person name="Hubbard S.S."/>
            <person name="Banfield J.F."/>
        </authorList>
    </citation>
    <scope>NUCLEOTIDE SEQUENCE [LARGE SCALE GENOMIC DNA]</scope>
</reference>
<dbReference type="GO" id="GO:0032259">
    <property type="term" value="P:methylation"/>
    <property type="evidence" value="ECO:0007669"/>
    <property type="project" value="InterPro"/>
</dbReference>
<dbReference type="AlphaFoldDB" id="A0A1F5SI14"/>
<dbReference type="SUPFAM" id="SSF53335">
    <property type="entry name" value="S-adenosyl-L-methionine-dependent methyltransferases"/>
    <property type="match status" value="1"/>
</dbReference>
<organism evidence="3 4">
    <name type="scientific">Candidatus Falkowbacteria bacterium RIFOXYA2_FULL_47_19</name>
    <dbReference type="NCBI Taxonomy" id="1797994"/>
    <lineage>
        <taxon>Bacteria</taxon>
        <taxon>Candidatus Falkowiibacteriota</taxon>
    </lineage>
</organism>
<dbReference type="Pfam" id="PF01728">
    <property type="entry name" value="FtsJ"/>
    <property type="match status" value="1"/>
</dbReference>
<accession>A0A1F5SI14</accession>
<evidence type="ECO:0000313" key="3">
    <source>
        <dbReference type="EMBL" id="OGF26335.1"/>
    </source>
</evidence>
<dbReference type="EMBL" id="MFGB01000016">
    <property type="protein sequence ID" value="OGF26335.1"/>
    <property type="molecule type" value="Genomic_DNA"/>
</dbReference>
<evidence type="ECO:0000313" key="4">
    <source>
        <dbReference type="Proteomes" id="UP000178367"/>
    </source>
</evidence>
<dbReference type="STRING" id="1797994.A2227_03570"/>
<dbReference type="InterPro" id="IPR047048">
    <property type="entry name" value="TlyA"/>
</dbReference>
<dbReference type="PANTHER" id="PTHR32319:SF0">
    <property type="entry name" value="BACTERIAL HEMOLYSIN-LIKE PROTEIN"/>
    <property type="match status" value="1"/>
</dbReference>
<evidence type="ECO:0000256" key="1">
    <source>
        <dbReference type="ARBA" id="ARBA00022884"/>
    </source>
</evidence>
<dbReference type="CDD" id="cd02440">
    <property type="entry name" value="AdoMet_MTases"/>
    <property type="match status" value="1"/>
</dbReference>
<protein>
    <recommendedName>
        <fullName evidence="2">Ribosomal RNA methyltransferase FtsJ domain-containing protein</fullName>
    </recommendedName>
</protein>
<proteinExistence type="predicted"/>
<dbReference type="Gene3D" id="3.40.50.150">
    <property type="entry name" value="Vaccinia Virus protein VP39"/>
    <property type="match status" value="1"/>
</dbReference>
<evidence type="ECO:0000259" key="2">
    <source>
        <dbReference type="Pfam" id="PF01728"/>
    </source>
</evidence>